<keyword evidence="2" id="KW-1185">Reference proteome</keyword>
<protein>
    <submittedName>
        <fullName evidence="1">Uncharacterized protein</fullName>
    </submittedName>
</protein>
<dbReference type="Proteomes" id="UP000321353">
    <property type="component" value="Chromosome"/>
</dbReference>
<organism evidence="1 2">
    <name type="scientific">Stieleria maiorica</name>
    <dbReference type="NCBI Taxonomy" id="2795974"/>
    <lineage>
        <taxon>Bacteria</taxon>
        <taxon>Pseudomonadati</taxon>
        <taxon>Planctomycetota</taxon>
        <taxon>Planctomycetia</taxon>
        <taxon>Pirellulales</taxon>
        <taxon>Pirellulaceae</taxon>
        <taxon>Stieleria</taxon>
    </lineage>
</organism>
<accession>A0A5B9MAM1</accession>
<evidence type="ECO:0000313" key="2">
    <source>
        <dbReference type="Proteomes" id="UP000321353"/>
    </source>
</evidence>
<dbReference type="AlphaFoldDB" id="A0A5B9MAM1"/>
<dbReference type="KEGG" id="smam:Mal15_06220"/>
<gene>
    <name evidence="1" type="ORF">Mal15_06220</name>
</gene>
<reference evidence="1 2" key="1">
    <citation type="submission" date="2019-02" db="EMBL/GenBank/DDBJ databases">
        <title>Planctomycetal bacteria perform biofilm scaping via a novel small molecule.</title>
        <authorList>
            <person name="Jeske O."/>
            <person name="Boedeker C."/>
            <person name="Wiegand S."/>
            <person name="Breitling P."/>
            <person name="Kallscheuer N."/>
            <person name="Jogler M."/>
            <person name="Rohde M."/>
            <person name="Petersen J."/>
            <person name="Medema M.H."/>
            <person name="Surup F."/>
            <person name="Jogler C."/>
        </authorList>
    </citation>
    <scope>NUCLEOTIDE SEQUENCE [LARGE SCALE GENOMIC DNA]</scope>
    <source>
        <strain evidence="1 2">Mal15</strain>
    </source>
</reference>
<proteinExistence type="predicted"/>
<dbReference type="EMBL" id="CP036264">
    <property type="protein sequence ID" value="QEF96594.1"/>
    <property type="molecule type" value="Genomic_DNA"/>
</dbReference>
<sequence length="63" mass="7277">MANAFDWKHPGTFHFDDAAVFLYMRNEARRAGTVLAGGVNPRCYTQFIPLIWLHLDQSFANNY</sequence>
<evidence type="ECO:0000313" key="1">
    <source>
        <dbReference type="EMBL" id="QEF96594.1"/>
    </source>
</evidence>
<name>A0A5B9MAM1_9BACT</name>